<dbReference type="InterPro" id="IPR036397">
    <property type="entry name" value="RNaseH_sf"/>
</dbReference>
<name>B8DK74_NITV9</name>
<dbReference type="Pfam" id="PF09299">
    <property type="entry name" value="Mu-transpos_C"/>
    <property type="match status" value="1"/>
</dbReference>
<feature type="coiled-coil region" evidence="1">
    <location>
        <begin position="576"/>
        <end position="603"/>
    </location>
</feature>
<feature type="domain" description="Integrase catalytic" evidence="3">
    <location>
        <begin position="278"/>
        <end position="448"/>
    </location>
</feature>
<evidence type="ECO:0000259" key="3">
    <source>
        <dbReference type="PROSITE" id="PS50994"/>
    </source>
</evidence>
<dbReference type="EMBL" id="CP001197">
    <property type="protein sequence ID" value="ACL07670.1"/>
    <property type="molecule type" value="Genomic_DNA"/>
</dbReference>
<reference evidence="5" key="1">
    <citation type="submission" date="2008-10" db="EMBL/GenBank/DDBJ databases">
        <title>Complete sequence of Desulfovibrio vulgaris str. 'Miyazaki F'.</title>
        <authorList>
            <person name="Lucas S."/>
            <person name="Copeland A."/>
            <person name="Lapidus A."/>
            <person name="Glavina del Rio T."/>
            <person name="Dalin E."/>
            <person name="Tice H."/>
            <person name="Bruce D."/>
            <person name="Goodwin L."/>
            <person name="Pitluck S."/>
            <person name="Sims D."/>
            <person name="Brettin T."/>
            <person name="Detter J.C."/>
            <person name="Han C."/>
            <person name="Larimer F."/>
            <person name="Land M."/>
            <person name="Hauser L."/>
            <person name="Kyrpides N."/>
            <person name="Mikhailova N."/>
            <person name="Hazen T.C."/>
            <person name="Richardson P."/>
        </authorList>
    </citation>
    <scope>NUCLEOTIDE SEQUENCE</scope>
    <source>
        <strain evidence="5">Miyazaki F</strain>
    </source>
</reference>
<dbReference type="SUPFAM" id="SSF46955">
    <property type="entry name" value="Putative DNA-binding domain"/>
    <property type="match status" value="1"/>
</dbReference>
<organism evidence="5">
    <name type="scientific">Nitratidesulfovibrio vulgaris (strain DSM 19637 / Miyazaki F)</name>
    <name type="common">Desulfovibrio vulgaris</name>
    <dbReference type="NCBI Taxonomy" id="883"/>
    <lineage>
        <taxon>Bacteria</taxon>
        <taxon>Pseudomonadati</taxon>
        <taxon>Thermodesulfobacteriota</taxon>
        <taxon>Desulfovibrionia</taxon>
        <taxon>Desulfovibrionales</taxon>
        <taxon>Desulfovibrionaceae</taxon>
        <taxon>Nitratidesulfovibrio</taxon>
    </lineage>
</organism>
<keyword evidence="1" id="KW-0175">Coiled coil</keyword>
<dbReference type="GO" id="GO:0015074">
    <property type="term" value="P:DNA integration"/>
    <property type="evidence" value="ECO:0007669"/>
    <property type="project" value="InterPro"/>
</dbReference>
<proteinExistence type="predicted"/>
<dbReference type="Gene3D" id="2.30.30.130">
    <property type="entry name" value="Transposase, Mu, C-terminal"/>
    <property type="match status" value="1"/>
</dbReference>
<feature type="region of interest" description="Disordered" evidence="2">
    <location>
        <begin position="28"/>
        <end position="49"/>
    </location>
</feature>
<dbReference type="InterPro" id="IPR015378">
    <property type="entry name" value="Transposase-like_Mu_C"/>
</dbReference>
<evidence type="ECO:0000313" key="5">
    <source>
        <dbReference type="EMBL" id="ACL07670.1"/>
    </source>
</evidence>
<dbReference type="InterPro" id="IPR036388">
    <property type="entry name" value="WH-like_DNA-bd_sf"/>
</dbReference>
<dbReference type="SUPFAM" id="SSF50610">
    <property type="entry name" value="mu transposase, C-terminal domain"/>
    <property type="match status" value="1"/>
</dbReference>
<dbReference type="PROSITE" id="PS50994">
    <property type="entry name" value="INTEGRASE"/>
    <property type="match status" value="1"/>
</dbReference>
<sequence length="732" mass="81656">MASPKEAYTTRDLLPLLGISSESTVIRRASREGWTSRPRKGRGGGNEWLLASMPKSTRKALLDGMLRTAAQEAEKNLPALPPLDAADPRRAIAARMSPLKHCSNRQREIAMARLALIREVERLAVLTGVDAAIMKLVQDAADGTLPAHLMRTVRDANDRFGSGDKRGLSRRRLYAWRTLYIKGGEDALVPKHKAKDMTVPEWAEAFLAFFRLPQKPSLTQAHRDLCRAYGDGTLTGTPPSIHAVKRWAAKVALPELERGRRTGNALLKLQPHKRRSTKDMLPGDCYTADGTTFDAEIRNPHNGQPFKPEVTIVLDVATRRCVGISLNYAENAQGVLDALRMACLFGGIPAMFYSDNGPGYDNLLLTAPGTGMLARLGIERAASIPGRPQGKGLMERAVPTFCDPVAKRFATCTHRDMDADAAKKVYKITREALKRGARTPLMPTWDEFKTAMLERVAEYNATPHRALPMTTDASGKRRHMSPDEAWQYFLSTGWEPVRVPADCSNDFFMPAERRIVRNGEVRFGGGIYYADDLAPHHGDAVMVRYDVWDASRVYVWAMDGHKICDAVLDGNSIPYFQQTRIEAARAQREAAQLKRLEAKANRIAPGATLVLPEAEHPHVITLVADSLAPREPLPARADESAAPNITPDTAQAFTLDVAPLRAPAPEQQPRPCFAHGHERYEWLMRHKDRWLDKDEPWLCRYVETFEYADSHDRYVHEGIAWPGWKALAHTEN</sequence>
<dbReference type="Gene3D" id="1.10.10.10">
    <property type="entry name" value="Winged helix-like DNA-binding domain superfamily/Winged helix DNA-binding domain"/>
    <property type="match status" value="1"/>
</dbReference>
<evidence type="ECO:0000256" key="2">
    <source>
        <dbReference type="SAM" id="MobiDB-lite"/>
    </source>
</evidence>
<evidence type="ECO:0000259" key="4">
    <source>
        <dbReference type="PROSITE" id="PS51702"/>
    </source>
</evidence>
<dbReference type="SUPFAM" id="SSF53098">
    <property type="entry name" value="Ribonuclease H-like"/>
    <property type="match status" value="1"/>
</dbReference>
<dbReference type="InterPro" id="IPR003314">
    <property type="entry name" value="Mu-type_HTH"/>
</dbReference>
<dbReference type="InterPro" id="IPR012337">
    <property type="entry name" value="RNaseH-like_sf"/>
</dbReference>
<dbReference type="InterPro" id="IPR009061">
    <property type="entry name" value="DNA-bd_dom_put_sf"/>
</dbReference>
<dbReference type="InterPro" id="IPR001584">
    <property type="entry name" value="Integrase_cat-core"/>
</dbReference>
<dbReference type="eggNOG" id="COG2801">
    <property type="taxonomic scope" value="Bacteria"/>
</dbReference>
<dbReference type="InterPro" id="IPR009004">
    <property type="entry name" value="Transposase_Mu_C"/>
</dbReference>
<protein>
    <submittedName>
        <fullName evidence="5">Transposase-like Mu</fullName>
    </submittedName>
</protein>
<dbReference type="Pfam" id="PF02316">
    <property type="entry name" value="HTH_Tnp_Mu_1"/>
    <property type="match status" value="1"/>
</dbReference>
<dbReference type="OrthoDB" id="5676324at2"/>
<dbReference type="KEGG" id="dvm:DvMF_0713"/>
<accession>B8DK74</accession>
<dbReference type="Gene3D" id="3.30.420.10">
    <property type="entry name" value="Ribonuclease H-like superfamily/Ribonuclease H"/>
    <property type="match status" value="1"/>
</dbReference>
<dbReference type="AlphaFoldDB" id="B8DK74"/>
<dbReference type="HOGENOM" id="CLU_017655_0_0_7"/>
<feature type="domain" description="HTH Mu-type" evidence="4">
    <location>
        <begin position="4"/>
        <end position="69"/>
    </location>
</feature>
<dbReference type="PROSITE" id="PS51702">
    <property type="entry name" value="HTH_MU"/>
    <property type="match status" value="1"/>
</dbReference>
<dbReference type="GO" id="GO:0003677">
    <property type="term" value="F:DNA binding"/>
    <property type="evidence" value="ECO:0007669"/>
    <property type="project" value="InterPro"/>
</dbReference>
<gene>
    <name evidence="5" type="ordered locus">DvMF_0713</name>
</gene>
<dbReference type="STRING" id="883.DvMF_0713"/>
<evidence type="ECO:0000256" key="1">
    <source>
        <dbReference type="SAM" id="Coils"/>
    </source>
</evidence>